<organism evidence="1">
    <name type="scientific">Solanum lycopersicum</name>
    <name type="common">Tomato</name>
    <name type="synonym">Lycopersicon esculentum</name>
    <dbReference type="NCBI Taxonomy" id="4081"/>
    <lineage>
        <taxon>Eukaryota</taxon>
        <taxon>Viridiplantae</taxon>
        <taxon>Streptophyta</taxon>
        <taxon>Embryophyta</taxon>
        <taxon>Tracheophyta</taxon>
        <taxon>Spermatophyta</taxon>
        <taxon>Magnoliopsida</taxon>
        <taxon>eudicotyledons</taxon>
        <taxon>Gunneridae</taxon>
        <taxon>Pentapetalae</taxon>
        <taxon>asterids</taxon>
        <taxon>lamiids</taxon>
        <taxon>Solanales</taxon>
        <taxon>Solanaceae</taxon>
        <taxon>Solanoideae</taxon>
        <taxon>Solaneae</taxon>
        <taxon>Solanum</taxon>
        <taxon>Solanum subgen. Lycopersicon</taxon>
    </lineage>
</organism>
<reference evidence="1" key="1">
    <citation type="journal article" date="2012" name="Nature">
        <title>The tomato genome sequence provides insights into fleshy fruit evolution.</title>
        <authorList>
            <consortium name="Tomato Genome Consortium"/>
        </authorList>
    </citation>
    <scope>NUCLEOTIDE SEQUENCE [LARGE SCALE GENOMIC DNA]</scope>
    <source>
        <strain evidence="1">cv. Heinz 1706</strain>
    </source>
</reference>
<name>A0A3Q7HTU2_SOLLC</name>
<keyword evidence="2" id="KW-1185">Reference proteome</keyword>
<dbReference type="InParanoid" id="A0A3Q7HTU2"/>
<dbReference type="AlphaFoldDB" id="A0A3Q7HTU2"/>
<accession>A0A3Q7HTU2</accession>
<dbReference type="Proteomes" id="UP000004994">
    <property type="component" value="Chromosome 8"/>
</dbReference>
<dbReference type="EnsemblPlants" id="Solyc08g076685.1.1">
    <property type="protein sequence ID" value="Solyc08g076685.1.1"/>
    <property type="gene ID" value="Solyc08g076685.1"/>
</dbReference>
<reference evidence="1" key="2">
    <citation type="submission" date="2019-01" db="UniProtKB">
        <authorList>
            <consortium name="EnsemblPlants"/>
        </authorList>
    </citation>
    <scope>IDENTIFICATION</scope>
    <source>
        <strain evidence="1">cv. Heinz 1706</strain>
    </source>
</reference>
<dbReference type="Gramene" id="Solyc08g076685.1.1">
    <property type="protein sequence ID" value="Solyc08g076685.1.1"/>
    <property type="gene ID" value="Solyc08g076685.1"/>
</dbReference>
<proteinExistence type="predicted"/>
<evidence type="ECO:0000313" key="1">
    <source>
        <dbReference type="EnsemblPlants" id="Solyc08g076685.1.1"/>
    </source>
</evidence>
<sequence length="165" mass="18966">MQSKHATEEAQHLKKLIQEYTASFIKIGDKGKKNYTKLPKINTELRCLLRVFLTSIGEDAPSILWQNNTLTMCSLKSTFPRFSFANEHKVEKKIINCICRILELTFFQLRKQRIHSSLANMSDTKHKMNALLNAQTSAAKKEAKNLRSRIAYQQMPPEKKTALLA</sequence>
<protein>
    <submittedName>
        <fullName evidence="1">Uncharacterized protein</fullName>
    </submittedName>
</protein>
<evidence type="ECO:0000313" key="2">
    <source>
        <dbReference type="Proteomes" id="UP000004994"/>
    </source>
</evidence>